<keyword evidence="2" id="KW-1185">Reference proteome</keyword>
<proteinExistence type="predicted"/>
<organism evidence="1 2">
    <name type="scientific">Jimgerdemannia flammicorona</name>
    <dbReference type="NCBI Taxonomy" id="994334"/>
    <lineage>
        <taxon>Eukaryota</taxon>
        <taxon>Fungi</taxon>
        <taxon>Fungi incertae sedis</taxon>
        <taxon>Mucoromycota</taxon>
        <taxon>Mucoromycotina</taxon>
        <taxon>Endogonomycetes</taxon>
        <taxon>Endogonales</taxon>
        <taxon>Endogonaceae</taxon>
        <taxon>Jimgerdemannia</taxon>
    </lineage>
</organism>
<evidence type="ECO:0000313" key="2">
    <source>
        <dbReference type="Proteomes" id="UP000268093"/>
    </source>
</evidence>
<dbReference type="Proteomes" id="UP000268093">
    <property type="component" value="Unassembled WGS sequence"/>
</dbReference>
<comment type="caution">
    <text evidence="1">The sequence shown here is derived from an EMBL/GenBank/DDBJ whole genome shotgun (WGS) entry which is preliminary data.</text>
</comment>
<protein>
    <submittedName>
        <fullName evidence="1">Uncharacterized protein</fullName>
    </submittedName>
</protein>
<dbReference type="OrthoDB" id="3227959at2759"/>
<name>A0A433B9P6_9FUNG</name>
<dbReference type="EMBL" id="RBNI01015289">
    <property type="protein sequence ID" value="RUP16130.1"/>
    <property type="molecule type" value="Genomic_DNA"/>
</dbReference>
<gene>
    <name evidence="1" type="ORF">BC936DRAFT_139545</name>
</gene>
<evidence type="ECO:0000313" key="1">
    <source>
        <dbReference type="EMBL" id="RUP16130.1"/>
    </source>
</evidence>
<reference evidence="1 2" key="1">
    <citation type="journal article" date="2018" name="New Phytol.">
        <title>Phylogenomics of Endogonaceae and evolution of mycorrhizas within Mucoromycota.</title>
        <authorList>
            <person name="Chang Y."/>
            <person name="Desiro A."/>
            <person name="Na H."/>
            <person name="Sandor L."/>
            <person name="Lipzen A."/>
            <person name="Clum A."/>
            <person name="Barry K."/>
            <person name="Grigoriev I.V."/>
            <person name="Martin F.M."/>
            <person name="Stajich J.E."/>
            <person name="Smith M.E."/>
            <person name="Bonito G."/>
            <person name="Spatafora J.W."/>
        </authorList>
    </citation>
    <scope>NUCLEOTIDE SEQUENCE [LARGE SCALE GENOMIC DNA]</scope>
    <source>
        <strain evidence="1 2">GMNB39</strain>
    </source>
</reference>
<sequence length="430" mass="48725">MAYQKSNEFYFSDGDVAIRVGSVVYKLHSGKLCEESIFFAENFELDFSREEKDILPTPGDMGETAAVAAIRAEIADCRQIVLYDEPQDIEMLFALVYFRDDLFTGPWKSFGTLLAEDLIGLLQILQGGFLKADVWLREHQESAASTIFPTVIAPINDTTGLFRALNDAFCVTDKYEAFSPLIRMIDRHLAADCAHNPFWCLWLSDNVDGCLPKTRAESVLLLLTELRDGESSLASTLEAACYLGEENLTPVYPTMDGFLASHCNQNAFWCLWFAVNNDVEKFQDTCNEAAMHIINDLHFHGLKFRLMEHVARDMVAPYVNELCTKRLILIVSITKCWTLFSDWLVEQPHNPCQCVVGARQQVQLVGQNLQMTAGNRLIDMLDRVFPEAIVRCSDDNLCHCCLIVTRVRECFALDLWDAWNPIVRLATVVF</sequence>
<dbReference type="AlphaFoldDB" id="A0A433B9P6"/>
<accession>A0A433B9P6</accession>